<reference evidence="1" key="1">
    <citation type="submission" date="2023-04" db="EMBL/GenBank/DDBJ databases">
        <title>Epidemiological investigation of Clostridium perfringens isolated from cattle.</title>
        <authorList>
            <person name="Tian R."/>
        </authorList>
    </citation>
    <scope>NUCLEOTIDE SEQUENCE</scope>
    <source>
        <strain evidence="1">ZWCP172</strain>
    </source>
</reference>
<name>A0AAP4EG78_CLOPF</name>
<sequence>MIDINEIKEAALEGIALKPTHIVLERYEKVSNGMKGFRKEKVTVGEYDVFIDDSKRNINLNTEEAGLSTSTRSLTLLIVINSLLVGDFFILNGNKYEVTYPGELVPGVFNADIKIVGDTNG</sequence>
<protein>
    <submittedName>
        <fullName evidence="1">Uncharacterized protein</fullName>
    </submittedName>
</protein>
<evidence type="ECO:0000313" key="1">
    <source>
        <dbReference type="EMBL" id="MDH2337293.1"/>
    </source>
</evidence>
<dbReference type="AlphaFoldDB" id="A0AAP4EG78"/>
<dbReference type="Proteomes" id="UP001222958">
    <property type="component" value="Unassembled WGS sequence"/>
</dbReference>
<proteinExistence type="predicted"/>
<gene>
    <name evidence="1" type="ORF">QDQ28_14030</name>
</gene>
<organism evidence="1 2">
    <name type="scientific">Clostridium perfringens</name>
    <dbReference type="NCBI Taxonomy" id="1502"/>
    <lineage>
        <taxon>Bacteria</taxon>
        <taxon>Bacillati</taxon>
        <taxon>Bacillota</taxon>
        <taxon>Clostridia</taxon>
        <taxon>Eubacteriales</taxon>
        <taxon>Clostridiaceae</taxon>
        <taxon>Clostridium</taxon>
    </lineage>
</organism>
<accession>A0AAP4EG78</accession>
<dbReference type="RefSeq" id="WP_279858244.1">
    <property type="nucleotide sequence ID" value="NZ_JARVUX010000012.1"/>
</dbReference>
<comment type="caution">
    <text evidence="1">The sequence shown here is derived from an EMBL/GenBank/DDBJ whole genome shotgun (WGS) entry which is preliminary data.</text>
</comment>
<dbReference type="EMBL" id="JARVUX010000012">
    <property type="protein sequence ID" value="MDH2337293.1"/>
    <property type="molecule type" value="Genomic_DNA"/>
</dbReference>
<evidence type="ECO:0000313" key="2">
    <source>
        <dbReference type="Proteomes" id="UP001222958"/>
    </source>
</evidence>